<comment type="pathway">
    <text evidence="2 9">Cofactor biosynthesis; biotin biosynthesis; 7,8-diaminononanoate from 8-amino-7-oxononanoate (SAM route): step 1/1.</text>
</comment>
<evidence type="ECO:0000256" key="1">
    <source>
        <dbReference type="ARBA" id="ARBA00001933"/>
    </source>
</evidence>
<keyword evidence="4 9" id="KW-0808">Transferase</keyword>
<feature type="binding site" evidence="9">
    <location>
        <position position="141"/>
    </location>
    <ligand>
        <name>substrate</name>
    </ligand>
</feature>
<feature type="binding site" evidence="9">
    <location>
        <position position="271"/>
    </location>
    <ligand>
        <name>substrate</name>
    </ligand>
</feature>
<comment type="cofactor">
    <cofactor evidence="1 9">
        <name>pyridoxal 5'-phosphate</name>
        <dbReference type="ChEBI" id="CHEBI:597326"/>
    </cofactor>
</comment>
<evidence type="ECO:0000313" key="10">
    <source>
        <dbReference type="EMBL" id="AIL32154.1"/>
    </source>
</evidence>
<comment type="subunit">
    <text evidence="9">Homodimer.</text>
</comment>
<comment type="function">
    <text evidence="9">Catalyzes the transfer of the alpha-amino group from S-adenosyl-L-methionine (SAM) to 7-keto-8-aminopelargonic acid (KAPA) to form 7,8-diaminopelargonic acid (DAPA). It is the only aminotransferase known to utilize SAM as an amino donor.</text>
</comment>
<dbReference type="InterPro" id="IPR005815">
    <property type="entry name" value="BioA"/>
</dbReference>
<dbReference type="FunFam" id="3.40.640.10:FF:000041">
    <property type="entry name" value="Adenosylmethionine-8-amino-7-oxononanoate aminotransferase"/>
    <property type="match status" value="1"/>
</dbReference>
<keyword evidence="7 9" id="KW-0663">Pyridoxal phosphate</keyword>
<evidence type="ECO:0000256" key="2">
    <source>
        <dbReference type="ARBA" id="ARBA00005063"/>
    </source>
</evidence>
<reference evidence="10 11" key="1">
    <citation type="journal article" date="2014" name="BMC Genomics">
        <title>A genomic perspective on a new bacterial genus and species from the Alcaligenaceae family, Basilea psittacipulmonis.</title>
        <authorList>
            <person name="Whiteson K.L."/>
            <person name="Hernandez D."/>
            <person name="Lazarevic V."/>
            <person name="Gaia N."/>
            <person name="Farinelli L."/>
            <person name="Francois P."/>
            <person name="Pilo P."/>
            <person name="Frey J."/>
            <person name="Schrenzel J."/>
        </authorList>
    </citation>
    <scope>NUCLEOTIDE SEQUENCE [LARGE SCALE GENOMIC DNA]</scope>
    <source>
        <strain evidence="10 11">DSM 24701</strain>
    </source>
</reference>
<dbReference type="NCBIfam" id="TIGR00508">
    <property type="entry name" value="bioA"/>
    <property type="match status" value="1"/>
</dbReference>
<sequence length="424" mass="47992">MYQTLIDQQHIWHPYSGIYPKLENYCVSEARNSQLFLEDGTVLIDGMSSWWCVIHGYNHPALNQAIVNQLEKFAHIMFGGLTHPAAIKLTERLLSIVPKGLTHVFYSDSGSVSIEVAMKMALQYQQKHPDKKHFGTIKGGYHGDTWHPMSVCDPDTGMHHLYQGRLPIQYFLDRPTSCFHEPLNQQDKAAIDHFFQTYHSQLAAFILEPIVQGAGGMWFYSPQYLQYIAQQCQQYNVLLIVDEIATGFGRTGKWFACEHSDIVPDIMCIGKALTGGYLSFAATLCSHQIADTISQTPPYALMHGPTFMGNALACAVAAASIDLLQNTDWQSKVNHIETIFKQELSVLKHKPYIQDIRALGAIGVIELKEPVTLHDITPMFIQKGVWVRPFGKLVYLMPNYNISDRDLKTLCQATCEVVRNYHER</sequence>
<keyword evidence="11" id="KW-1185">Reference proteome</keyword>
<gene>
    <name evidence="9" type="primary">bioA</name>
    <name evidence="10" type="ORF">IX83_01395</name>
</gene>
<evidence type="ECO:0000256" key="9">
    <source>
        <dbReference type="HAMAP-Rule" id="MF_00834"/>
    </source>
</evidence>
<dbReference type="EC" id="2.6.1.62" evidence="9"/>
<dbReference type="GO" id="GO:0005737">
    <property type="term" value="C:cytoplasm"/>
    <property type="evidence" value="ECO:0007669"/>
    <property type="project" value="UniProtKB-SubCell"/>
</dbReference>
<dbReference type="InterPro" id="IPR015422">
    <property type="entry name" value="PyrdxlP-dep_Trfase_small"/>
</dbReference>
<dbReference type="InterPro" id="IPR049704">
    <property type="entry name" value="Aminotrans_3_PPA_site"/>
</dbReference>
<dbReference type="SUPFAM" id="SSF53383">
    <property type="entry name" value="PLP-dependent transferases"/>
    <property type="match status" value="1"/>
</dbReference>
<dbReference type="PANTHER" id="PTHR42684:SF17">
    <property type="entry name" value="ADENOSYLMETHIONINE-8-AMINO-7-OXONONANOATE AMINOTRANSFERASE"/>
    <property type="match status" value="1"/>
</dbReference>
<evidence type="ECO:0000256" key="8">
    <source>
        <dbReference type="ARBA" id="ARBA00048449"/>
    </source>
</evidence>
<comment type="catalytic activity">
    <reaction evidence="8 9">
        <text>(8S)-8-amino-7-oxononanoate + S-adenosyl-L-methionine = S-adenosyl-4-methylsulfanyl-2-oxobutanoate + (7R,8S)-7,8-diammoniononanoate</text>
        <dbReference type="Rhea" id="RHEA:16861"/>
        <dbReference type="ChEBI" id="CHEBI:16490"/>
        <dbReference type="ChEBI" id="CHEBI:59789"/>
        <dbReference type="ChEBI" id="CHEBI:149468"/>
        <dbReference type="ChEBI" id="CHEBI:149469"/>
        <dbReference type="EC" id="2.6.1.62"/>
    </reaction>
</comment>
<dbReference type="InterPro" id="IPR015421">
    <property type="entry name" value="PyrdxlP-dep_Trfase_major"/>
</dbReference>
<dbReference type="RefSeq" id="WP_038498301.1">
    <property type="nucleotide sequence ID" value="NZ_AFWK01000078.1"/>
</dbReference>
<dbReference type="STRING" id="1072685.IX83_01395"/>
<evidence type="ECO:0000256" key="5">
    <source>
        <dbReference type="ARBA" id="ARBA00022691"/>
    </source>
</evidence>
<evidence type="ECO:0000256" key="3">
    <source>
        <dbReference type="ARBA" id="ARBA00022576"/>
    </source>
</evidence>
<dbReference type="NCBIfam" id="NF004624">
    <property type="entry name" value="PRK05964.1"/>
    <property type="match status" value="1"/>
</dbReference>
<keyword evidence="6 9" id="KW-0093">Biotin biosynthesis</keyword>
<comment type="subcellular location">
    <subcellularLocation>
        <location evidence="9">Cytoplasm</location>
    </subcellularLocation>
</comment>
<keyword evidence="9" id="KW-0963">Cytoplasm</keyword>
<name>A0A077DBW9_9BURK</name>
<dbReference type="CDD" id="cd00610">
    <property type="entry name" value="OAT_like"/>
    <property type="match status" value="1"/>
</dbReference>
<feature type="site" description="Participates in the substrate recognition with KAPA and in a stacking interaction with the adenine ring of SAM" evidence="9">
    <location>
        <position position="15"/>
    </location>
</feature>
<dbReference type="GO" id="GO:0009102">
    <property type="term" value="P:biotin biosynthetic process"/>
    <property type="evidence" value="ECO:0007669"/>
    <property type="project" value="UniProtKB-UniRule"/>
</dbReference>
<feature type="modified residue" description="N6-(pyridoxal phosphate)lysine" evidence="9">
    <location>
        <position position="271"/>
    </location>
</feature>
<keyword evidence="3 9" id="KW-0032">Aminotransferase</keyword>
<dbReference type="PANTHER" id="PTHR42684">
    <property type="entry name" value="ADENOSYLMETHIONINE-8-AMINO-7-OXONONANOATE AMINOTRANSFERASE"/>
    <property type="match status" value="1"/>
</dbReference>
<dbReference type="PROSITE" id="PS00600">
    <property type="entry name" value="AA_TRANSFER_CLASS_3"/>
    <property type="match status" value="1"/>
</dbReference>
<dbReference type="EMBL" id="CP009238">
    <property type="protein sequence ID" value="AIL32154.1"/>
    <property type="molecule type" value="Genomic_DNA"/>
</dbReference>
<dbReference type="Gene3D" id="3.90.1150.10">
    <property type="entry name" value="Aspartate Aminotransferase, domain 1"/>
    <property type="match status" value="1"/>
</dbReference>
<dbReference type="Proteomes" id="UP000028945">
    <property type="component" value="Chromosome"/>
</dbReference>
<evidence type="ECO:0000256" key="4">
    <source>
        <dbReference type="ARBA" id="ARBA00022679"/>
    </source>
</evidence>
<dbReference type="AlphaFoldDB" id="A0A077DBW9"/>
<feature type="binding site" evidence="9">
    <location>
        <begin position="305"/>
        <end position="306"/>
    </location>
    <ligand>
        <name>pyridoxal 5'-phosphate</name>
        <dbReference type="ChEBI" id="CHEBI:597326"/>
    </ligand>
</feature>
<dbReference type="GO" id="GO:0030170">
    <property type="term" value="F:pyridoxal phosphate binding"/>
    <property type="evidence" value="ECO:0007669"/>
    <property type="project" value="UniProtKB-UniRule"/>
</dbReference>
<dbReference type="Gene3D" id="3.40.640.10">
    <property type="entry name" value="Type I PLP-dependent aspartate aminotransferase-like (Major domain)"/>
    <property type="match status" value="1"/>
</dbReference>
<dbReference type="InterPro" id="IPR015424">
    <property type="entry name" value="PyrdxlP-dep_Trfase"/>
</dbReference>
<dbReference type="Pfam" id="PF00202">
    <property type="entry name" value="Aminotran_3"/>
    <property type="match status" value="1"/>
</dbReference>
<dbReference type="PIRSF" id="PIRSF000521">
    <property type="entry name" value="Transaminase_4ab_Lys_Orn"/>
    <property type="match status" value="1"/>
</dbReference>
<feature type="binding site" evidence="9">
    <location>
        <position position="50"/>
    </location>
    <ligand>
        <name>substrate</name>
    </ligand>
</feature>
<feature type="binding site" evidence="9">
    <location>
        <position position="304"/>
    </location>
    <ligand>
        <name>substrate</name>
    </ligand>
</feature>
<proteinExistence type="inferred from homology"/>
<dbReference type="eggNOG" id="COG0161">
    <property type="taxonomic scope" value="Bacteria"/>
</dbReference>
<dbReference type="HOGENOM" id="CLU_016922_4_3_4"/>
<protein>
    <recommendedName>
        <fullName evidence="9">Adenosylmethionine-8-amino-7-oxononanoate aminotransferase</fullName>
        <ecNumber evidence="9">2.6.1.62</ecNumber>
    </recommendedName>
    <alternativeName>
        <fullName evidence="9">7,8-diamino-pelargonic acid aminotransferase</fullName>
        <shortName evidence="9">DAPA AT</shortName>
        <shortName evidence="9">DAPA aminotransferase</shortName>
    </alternativeName>
    <alternativeName>
        <fullName evidence="9">7,8-diaminononanoate synthase</fullName>
        <shortName evidence="9">DANS</shortName>
    </alternativeName>
    <alternativeName>
        <fullName evidence="9">Diaminopelargonic acid synthase</fullName>
    </alternativeName>
</protein>
<feature type="binding site" evidence="9">
    <location>
        <position position="242"/>
    </location>
    <ligand>
        <name>pyridoxal 5'-phosphate</name>
        <dbReference type="ChEBI" id="CHEBI:597326"/>
    </ligand>
</feature>
<feature type="binding site" evidence="9">
    <location>
        <position position="388"/>
    </location>
    <ligand>
        <name>substrate</name>
    </ligand>
</feature>
<feature type="binding site" evidence="9">
    <location>
        <begin position="110"/>
        <end position="111"/>
    </location>
    <ligand>
        <name>pyridoxal 5'-phosphate</name>
        <dbReference type="ChEBI" id="CHEBI:597326"/>
    </ligand>
</feature>
<dbReference type="KEGG" id="bpsi:IX83_01395"/>
<accession>A0A077DBW9</accession>
<evidence type="ECO:0000313" key="11">
    <source>
        <dbReference type="Proteomes" id="UP000028945"/>
    </source>
</evidence>
<evidence type="ECO:0000256" key="7">
    <source>
        <dbReference type="ARBA" id="ARBA00022898"/>
    </source>
</evidence>
<comment type="similarity">
    <text evidence="9">Belongs to the class-III pyridoxal-phosphate-dependent aminotransferase family. BioA subfamily.</text>
</comment>
<dbReference type="InterPro" id="IPR005814">
    <property type="entry name" value="Aminotrans_3"/>
</dbReference>
<dbReference type="UniPathway" id="UPA00078">
    <property type="reaction ID" value="UER00160"/>
</dbReference>
<dbReference type="OrthoDB" id="3398487at2"/>
<organism evidence="10 11">
    <name type="scientific">Basilea psittacipulmonis DSM 24701</name>
    <dbReference type="NCBI Taxonomy" id="1072685"/>
    <lineage>
        <taxon>Bacteria</taxon>
        <taxon>Pseudomonadati</taxon>
        <taxon>Pseudomonadota</taxon>
        <taxon>Betaproteobacteria</taxon>
        <taxon>Burkholderiales</taxon>
        <taxon>Alcaligenaceae</taxon>
        <taxon>Basilea</taxon>
    </lineage>
</organism>
<evidence type="ECO:0000256" key="6">
    <source>
        <dbReference type="ARBA" id="ARBA00022756"/>
    </source>
</evidence>
<dbReference type="HAMAP" id="MF_00834">
    <property type="entry name" value="BioA"/>
    <property type="match status" value="1"/>
</dbReference>
<keyword evidence="5 9" id="KW-0949">S-adenosyl-L-methionine</keyword>
<dbReference type="GO" id="GO:0004015">
    <property type="term" value="F:adenosylmethionine-8-amino-7-oxononanoate transaminase activity"/>
    <property type="evidence" value="ECO:0007669"/>
    <property type="project" value="UniProtKB-UniRule"/>
</dbReference>